<evidence type="ECO:0000256" key="5">
    <source>
        <dbReference type="SAM" id="MobiDB-lite"/>
    </source>
</evidence>
<dbReference type="PROSITE" id="PS50977">
    <property type="entry name" value="HTH_TETR_2"/>
    <property type="match status" value="1"/>
</dbReference>
<evidence type="ECO:0000259" key="6">
    <source>
        <dbReference type="PROSITE" id="PS50977"/>
    </source>
</evidence>
<dbReference type="SUPFAM" id="SSF46689">
    <property type="entry name" value="Homeodomain-like"/>
    <property type="match status" value="1"/>
</dbReference>
<dbReference type="Gene3D" id="1.10.357.10">
    <property type="entry name" value="Tetracycline Repressor, domain 2"/>
    <property type="match status" value="1"/>
</dbReference>
<feature type="DNA-binding region" description="H-T-H motif" evidence="4">
    <location>
        <begin position="36"/>
        <end position="55"/>
    </location>
</feature>
<evidence type="ECO:0000256" key="4">
    <source>
        <dbReference type="PROSITE-ProRule" id="PRU00335"/>
    </source>
</evidence>
<gene>
    <name evidence="7" type="ORF">ABZ510_26715</name>
</gene>
<keyword evidence="1" id="KW-0805">Transcription regulation</keyword>
<dbReference type="InterPro" id="IPR001647">
    <property type="entry name" value="HTH_TetR"/>
</dbReference>
<evidence type="ECO:0000256" key="1">
    <source>
        <dbReference type="ARBA" id="ARBA00023015"/>
    </source>
</evidence>
<keyword evidence="2 4" id="KW-0238">DNA-binding</keyword>
<evidence type="ECO:0000313" key="8">
    <source>
        <dbReference type="Proteomes" id="UP001550628"/>
    </source>
</evidence>
<feature type="domain" description="HTH tetR-type" evidence="6">
    <location>
        <begin position="13"/>
        <end position="73"/>
    </location>
</feature>
<dbReference type="Pfam" id="PF00440">
    <property type="entry name" value="TetR_N"/>
    <property type="match status" value="1"/>
</dbReference>
<evidence type="ECO:0000313" key="7">
    <source>
        <dbReference type="EMBL" id="MEU1955440.1"/>
    </source>
</evidence>
<keyword evidence="8" id="KW-1185">Reference proteome</keyword>
<evidence type="ECO:0000256" key="3">
    <source>
        <dbReference type="ARBA" id="ARBA00023163"/>
    </source>
</evidence>
<keyword evidence="3" id="KW-0804">Transcription</keyword>
<dbReference type="PANTHER" id="PTHR47506">
    <property type="entry name" value="TRANSCRIPTIONAL REGULATORY PROTEIN"/>
    <property type="match status" value="1"/>
</dbReference>
<dbReference type="PANTHER" id="PTHR47506:SF1">
    <property type="entry name" value="HTH-TYPE TRANSCRIPTIONAL REGULATOR YJDC"/>
    <property type="match status" value="1"/>
</dbReference>
<organism evidence="7 8">
    <name type="scientific">Nocardia rhamnosiphila</name>
    <dbReference type="NCBI Taxonomy" id="426716"/>
    <lineage>
        <taxon>Bacteria</taxon>
        <taxon>Bacillati</taxon>
        <taxon>Actinomycetota</taxon>
        <taxon>Actinomycetes</taxon>
        <taxon>Mycobacteriales</taxon>
        <taxon>Nocardiaceae</taxon>
        <taxon>Nocardia</taxon>
    </lineage>
</organism>
<dbReference type="EMBL" id="JBEYBF010000024">
    <property type="protein sequence ID" value="MEU1955440.1"/>
    <property type="molecule type" value="Genomic_DNA"/>
</dbReference>
<evidence type="ECO:0000256" key="2">
    <source>
        <dbReference type="ARBA" id="ARBA00023125"/>
    </source>
</evidence>
<protein>
    <submittedName>
        <fullName evidence="7">Helix-turn-helix domain-containing protein</fullName>
    </submittedName>
</protein>
<dbReference type="PRINTS" id="PR00455">
    <property type="entry name" value="HTHTETR"/>
</dbReference>
<dbReference type="InterPro" id="IPR009057">
    <property type="entry name" value="Homeodomain-like_sf"/>
</dbReference>
<accession>A0ABV2WX38</accession>
<dbReference type="Proteomes" id="UP001550628">
    <property type="component" value="Unassembled WGS sequence"/>
</dbReference>
<reference evidence="7 8" key="1">
    <citation type="submission" date="2024-06" db="EMBL/GenBank/DDBJ databases">
        <title>The Natural Products Discovery Center: Release of the First 8490 Sequenced Strains for Exploring Actinobacteria Biosynthetic Diversity.</title>
        <authorList>
            <person name="Kalkreuter E."/>
            <person name="Kautsar S.A."/>
            <person name="Yang D."/>
            <person name="Bader C.D."/>
            <person name="Teijaro C.N."/>
            <person name="Fluegel L."/>
            <person name="Davis C.M."/>
            <person name="Simpson J.R."/>
            <person name="Lauterbach L."/>
            <person name="Steele A.D."/>
            <person name="Gui C."/>
            <person name="Meng S."/>
            <person name="Li G."/>
            <person name="Viehrig K."/>
            <person name="Ye F."/>
            <person name="Su P."/>
            <person name="Kiefer A.F."/>
            <person name="Nichols A."/>
            <person name="Cepeda A.J."/>
            <person name="Yan W."/>
            <person name="Fan B."/>
            <person name="Jiang Y."/>
            <person name="Adhikari A."/>
            <person name="Zheng C.-J."/>
            <person name="Schuster L."/>
            <person name="Cowan T.M."/>
            <person name="Smanski M.J."/>
            <person name="Chevrette M.G."/>
            <person name="De Carvalho L.P.S."/>
            <person name="Shen B."/>
        </authorList>
    </citation>
    <scope>NUCLEOTIDE SEQUENCE [LARGE SCALE GENOMIC DNA]</scope>
    <source>
        <strain evidence="7 8">NPDC019708</strain>
    </source>
</reference>
<comment type="caution">
    <text evidence="7">The sequence shown here is derived from an EMBL/GenBank/DDBJ whole genome shotgun (WGS) entry which is preliminary data.</text>
</comment>
<dbReference type="SUPFAM" id="SSF48498">
    <property type="entry name" value="Tetracyclin repressor-like, C-terminal domain"/>
    <property type="match status" value="1"/>
</dbReference>
<proteinExistence type="predicted"/>
<sequence length="217" mass="23727">MTGTTDRAEPTLTPAARRILDTAAELFYSRGIHAVGVDTIAAESGVTKRTLYDRFGSKDGLLVTYLEDRDRRWRARIADHLAGHTDPIRRLLVPFDVLPEWLPGNSRGCGFINAFAELPEPDHPGRRVIVDEKTWLRDLFRELAAAAGAADPDRLAVQLLSLHEGAIISFSITGEQTAAAATRAAALQLAEQATQRRPARRGSDGSAADPGEHRLDR</sequence>
<feature type="region of interest" description="Disordered" evidence="5">
    <location>
        <begin position="189"/>
        <end position="217"/>
    </location>
</feature>
<dbReference type="InterPro" id="IPR036271">
    <property type="entry name" value="Tet_transcr_reg_TetR-rel_C_sf"/>
</dbReference>
<dbReference type="RefSeq" id="WP_356958713.1">
    <property type="nucleotide sequence ID" value="NZ_JBEYBD010000016.1"/>
</dbReference>
<name>A0ABV2WX38_9NOCA</name>